<feature type="DNA-binding region" description="OmpR/PhoB-type" evidence="2">
    <location>
        <begin position="74"/>
        <end position="179"/>
    </location>
</feature>
<dbReference type="RefSeq" id="WP_109893636.1">
    <property type="nucleotide sequence ID" value="NZ_CP029550.1"/>
</dbReference>
<evidence type="ECO:0000313" key="5">
    <source>
        <dbReference type="EMBL" id="AWN43131.1"/>
    </source>
</evidence>
<dbReference type="InterPro" id="IPR036388">
    <property type="entry name" value="WH-like_DNA-bd_sf"/>
</dbReference>
<evidence type="ECO:0000256" key="2">
    <source>
        <dbReference type="PROSITE-ProRule" id="PRU01091"/>
    </source>
</evidence>
<keyword evidence="1 2" id="KW-0238">DNA-binding</keyword>
<proteinExistence type="predicted"/>
<gene>
    <name evidence="5" type="ORF">DK389_24865</name>
</gene>
<dbReference type="PROSITE" id="PS51755">
    <property type="entry name" value="OMPR_PHOB"/>
    <property type="match status" value="1"/>
</dbReference>
<evidence type="ECO:0000256" key="1">
    <source>
        <dbReference type="ARBA" id="ARBA00023125"/>
    </source>
</evidence>
<dbReference type="InterPro" id="IPR001867">
    <property type="entry name" value="OmpR/PhoB-type_DNA-bd"/>
</dbReference>
<dbReference type="GO" id="GO:0000160">
    <property type="term" value="P:phosphorelay signal transduction system"/>
    <property type="evidence" value="ECO:0007669"/>
    <property type="project" value="InterPro"/>
</dbReference>
<protein>
    <recommendedName>
        <fullName evidence="4">OmpR/PhoB-type domain-containing protein</fullName>
    </recommendedName>
</protein>
<dbReference type="GO" id="GO:0003677">
    <property type="term" value="F:DNA binding"/>
    <property type="evidence" value="ECO:0007669"/>
    <property type="project" value="UniProtKB-UniRule"/>
</dbReference>
<evidence type="ECO:0000259" key="4">
    <source>
        <dbReference type="PROSITE" id="PS51755"/>
    </source>
</evidence>
<dbReference type="Gene3D" id="1.10.10.10">
    <property type="entry name" value="Winged helix-like DNA-binding domain superfamily/Winged helix DNA-binding domain"/>
    <property type="match status" value="1"/>
</dbReference>
<feature type="coiled-coil region" evidence="3">
    <location>
        <begin position="65"/>
        <end position="92"/>
    </location>
</feature>
<sequence length="197" mass="21304">MNAPLRLVTITRDAPARVFSLKVPESLHAAVRAYQAETGLDDTASAVRSLLRLGLRPHGETTALKAAHAAQCAEYEARIADLEEALRQARAAEVPSLDVPGRWGLTTREAQLLTLLRARAPRMVLRLTAMSDIYGPLSRDALDPKGLDVPLCFLRRKLAAAGVPVAIRTRRGLGWQISESDALVLDAAIAAEARRTA</sequence>
<dbReference type="Proteomes" id="UP000245926">
    <property type="component" value="Chromosome"/>
</dbReference>
<accession>A0A2U8WC00</accession>
<evidence type="ECO:0000313" key="6">
    <source>
        <dbReference type="Proteomes" id="UP000245926"/>
    </source>
</evidence>
<keyword evidence="3" id="KW-0175">Coiled coil</keyword>
<name>A0A2U8WC00_9HYPH</name>
<dbReference type="InterPro" id="IPR016032">
    <property type="entry name" value="Sig_transdc_resp-reg_C-effctor"/>
</dbReference>
<organism evidence="5 6">
    <name type="scientific">Methylobacterium durans</name>
    <dbReference type="NCBI Taxonomy" id="2202825"/>
    <lineage>
        <taxon>Bacteria</taxon>
        <taxon>Pseudomonadati</taxon>
        <taxon>Pseudomonadota</taxon>
        <taxon>Alphaproteobacteria</taxon>
        <taxon>Hyphomicrobiales</taxon>
        <taxon>Methylobacteriaceae</taxon>
        <taxon>Methylobacterium</taxon>
    </lineage>
</organism>
<feature type="domain" description="OmpR/PhoB-type" evidence="4">
    <location>
        <begin position="74"/>
        <end position="179"/>
    </location>
</feature>
<dbReference type="AlphaFoldDB" id="A0A2U8WC00"/>
<dbReference type="OrthoDB" id="8237486at2"/>
<dbReference type="GO" id="GO:0006355">
    <property type="term" value="P:regulation of DNA-templated transcription"/>
    <property type="evidence" value="ECO:0007669"/>
    <property type="project" value="InterPro"/>
</dbReference>
<dbReference type="SUPFAM" id="SSF46894">
    <property type="entry name" value="C-terminal effector domain of the bipartite response regulators"/>
    <property type="match status" value="1"/>
</dbReference>
<keyword evidence="6" id="KW-1185">Reference proteome</keyword>
<dbReference type="EMBL" id="CP029550">
    <property type="protein sequence ID" value="AWN43131.1"/>
    <property type="molecule type" value="Genomic_DNA"/>
</dbReference>
<reference evidence="6" key="1">
    <citation type="submission" date="2018-05" db="EMBL/GenBank/DDBJ databases">
        <title>Complete Genome Sequence of Methylobacterium sp. 17SD2-17.</title>
        <authorList>
            <person name="Srinivasan S."/>
        </authorList>
    </citation>
    <scope>NUCLEOTIDE SEQUENCE [LARGE SCALE GENOMIC DNA]</scope>
    <source>
        <strain evidence="6">17SD2-17</strain>
    </source>
</reference>
<evidence type="ECO:0000256" key="3">
    <source>
        <dbReference type="SAM" id="Coils"/>
    </source>
</evidence>
<dbReference type="KEGG" id="mets:DK389_24865"/>